<sequence length="112" mass="11890">MSLPRSHHQPYEGDLRGVIDHGREPHPVSSIRRRETSKPSSTAARRPRSAAGRPAHYPREPQASSSIRPICALVGSFTPSSPREICAAAAGGVKIHAVTVMGGEICDGALDC</sequence>
<feature type="compositionally biased region" description="Basic and acidic residues" evidence="1">
    <location>
        <begin position="9"/>
        <end position="37"/>
    </location>
</feature>
<feature type="region of interest" description="Disordered" evidence="1">
    <location>
        <begin position="1"/>
        <end position="64"/>
    </location>
</feature>
<name>A0AAV5ESC3_ELECO</name>
<comment type="caution">
    <text evidence="2">The sequence shown here is derived from an EMBL/GenBank/DDBJ whole genome shotgun (WGS) entry which is preliminary data.</text>
</comment>
<accession>A0AAV5ESC3</accession>
<dbReference type="Proteomes" id="UP001054889">
    <property type="component" value="Unassembled WGS sequence"/>
</dbReference>
<protein>
    <submittedName>
        <fullName evidence="2">Uncharacterized protein</fullName>
    </submittedName>
</protein>
<dbReference type="EMBL" id="BQKI01000077">
    <property type="protein sequence ID" value="GJN24976.1"/>
    <property type="molecule type" value="Genomic_DNA"/>
</dbReference>
<organism evidence="2 3">
    <name type="scientific">Eleusine coracana subsp. coracana</name>
    <dbReference type="NCBI Taxonomy" id="191504"/>
    <lineage>
        <taxon>Eukaryota</taxon>
        <taxon>Viridiplantae</taxon>
        <taxon>Streptophyta</taxon>
        <taxon>Embryophyta</taxon>
        <taxon>Tracheophyta</taxon>
        <taxon>Spermatophyta</taxon>
        <taxon>Magnoliopsida</taxon>
        <taxon>Liliopsida</taxon>
        <taxon>Poales</taxon>
        <taxon>Poaceae</taxon>
        <taxon>PACMAD clade</taxon>
        <taxon>Chloridoideae</taxon>
        <taxon>Cynodonteae</taxon>
        <taxon>Eleusininae</taxon>
        <taxon>Eleusine</taxon>
    </lineage>
</organism>
<keyword evidence="3" id="KW-1185">Reference proteome</keyword>
<evidence type="ECO:0000256" key="1">
    <source>
        <dbReference type="SAM" id="MobiDB-lite"/>
    </source>
</evidence>
<gene>
    <name evidence="2" type="primary">gb12755</name>
    <name evidence="2" type="ORF">PR202_gb12755</name>
</gene>
<evidence type="ECO:0000313" key="3">
    <source>
        <dbReference type="Proteomes" id="UP001054889"/>
    </source>
</evidence>
<dbReference type="AlphaFoldDB" id="A0AAV5ESC3"/>
<evidence type="ECO:0000313" key="2">
    <source>
        <dbReference type="EMBL" id="GJN24976.1"/>
    </source>
</evidence>
<feature type="compositionally biased region" description="Low complexity" evidence="1">
    <location>
        <begin position="38"/>
        <end position="55"/>
    </location>
</feature>
<reference evidence="2" key="2">
    <citation type="submission" date="2021-12" db="EMBL/GenBank/DDBJ databases">
        <title>Resequencing data analysis of finger millet.</title>
        <authorList>
            <person name="Hatakeyama M."/>
            <person name="Aluri S."/>
            <person name="Balachadran M.T."/>
            <person name="Sivarajan S.R."/>
            <person name="Poveda L."/>
            <person name="Shimizu-Inatsugi R."/>
            <person name="Schlapbach R."/>
            <person name="Sreeman S.M."/>
            <person name="Shimizu K.K."/>
        </authorList>
    </citation>
    <scope>NUCLEOTIDE SEQUENCE</scope>
</reference>
<reference evidence="2" key="1">
    <citation type="journal article" date="2018" name="DNA Res.">
        <title>Multiple hybrid de novo genome assembly of finger millet, an orphan allotetraploid crop.</title>
        <authorList>
            <person name="Hatakeyama M."/>
            <person name="Aluri S."/>
            <person name="Balachadran M.T."/>
            <person name="Sivarajan S.R."/>
            <person name="Patrignani A."/>
            <person name="Gruter S."/>
            <person name="Poveda L."/>
            <person name="Shimizu-Inatsugi R."/>
            <person name="Baeten J."/>
            <person name="Francoijs K.J."/>
            <person name="Nataraja K.N."/>
            <person name="Reddy Y.A.N."/>
            <person name="Phadnis S."/>
            <person name="Ravikumar R.L."/>
            <person name="Schlapbach R."/>
            <person name="Sreeman S.M."/>
            <person name="Shimizu K.K."/>
        </authorList>
    </citation>
    <scope>NUCLEOTIDE SEQUENCE</scope>
</reference>
<proteinExistence type="predicted"/>